<dbReference type="SUPFAM" id="SSF53218">
    <property type="entry name" value="Molybdenum cofactor biosynthesis proteins"/>
    <property type="match status" value="1"/>
</dbReference>
<dbReference type="PANTHER" id="PTHR13939">
    <property type="entry name" value="NICOTINAMIDE-NUCLEOTIDE AMIDOHYDROLASE PNCC"/>
    <property type="match status" value="1"/>
</dbReference>
<comment type="caution">
    <text evidence="3">The sequence shown here is derived from an EMBL/GenBank/DDBJ whole genome shotgun (WGS) entry which is preliminary data.</text>
</comment>
<sequence length="423" mass="46924">MVKGAILAIGDELLSGRVFNTTSFLAAERLYRAGYRILEIVTVGDEKSEIVFQLKRLLEKVDFLIVSGGLGPTEDDLTNEAVAEALSLKLVPRPEILSRIRENERAQGLKPNVLRDKMAYLPEGAEPLADDLAVAGYLLKYQGKPLFFLPGVPSQFGKLLEEKVLPQLFKLYPPREAVFTKTLRFFDLREAEINQAVKELKAEGVEFGFYPVFPEVHLTITARAKTEEEARNRVLLVTEALKTRFPEHLFGEDGEELPQVLGRLLGEKGKTLSVAESCTGGLMASLITRIPGSSEYFIGGAVTYANEAKMKTLGVPERFLRLFGAVSREVALSMAEGARKHFGTDFALSVTGIAGPSGGSSEKPVGTVWIGLSAPTETVARRFLFPGTRYEIQTLTAYTALDWLRRYLLHDTLFPRYRFARED</sequence>
<dbReference type="SMART" id="SM00852">
    <property type="entry name" value="MoCF_biosynth"/>
    <property type="match status" value="1"/>
</dbReference>
<dbReference type="EMBL" id="LWLG01000001">
    <property type="protein sequence ID" value="OAQ21869.1"/>
    <property type="molecule type" value="Genomic_DNA"/>
</dbReference>
<dbReference type="SUPFAM" id="SSF142433">
    <property type="entry name" value="CinA-like"/>
    <property type="match status" value="1"/>
</dbReference>
<comment type="similarity">
    <text evidence="1">Belongs to the CinA family.</text>
</comment>
<dbReference type="Gene3D" id="3.30.70.2860">
    <property type="match status" value="1"/>
</dbReference>
<dbReference type="PANTHER" id="PTHR13939:SF0">
    <property type="entry name" value="NMN AMIDOHYDROLASE-LIKE PROTEIN YFAY"/>
    <property type="match status" value="1"/>
</dbReference>
<name>A0A179D820_9BACT</name>
<dbReference type="STRING" id="999894.TDIS_0387"/>
<dbReference type="InterPro" id="IPR008135">
    <property type="entry name" value="Competence-induced_CinA"/>
</dbReference>
<dbReference type="Gene3D" id="3.90.950.20">
    <property type="entry name" value="CinA-like"/>
    <property type="match status" value="1"/>
</dbReference>
<dbReference type="Gene3D" id="3.40.980.10">
    <property type="entry name" value="MoaB/Mog-like domain"/>
    <property type="match status" value="1"/>
</dbReference>
<gene>
    <name evidence="3" type="ORF">TDIS_0387</name>
</gene>
<dbReference type="NCBIfam" id="TIGR00199">
    <property type="entry name" value="PncC_domain"/>
    <property type="match status" value="1"/>
</dbReference>
<dbReference type="InterPro" id="IPR008136">
    <property type="entry name" value="CinA_C"/>
</dbReference>
<evidence type="ECO:0000313" key="3">
    <source>
        <dbReference type="EMBL" id="OAQ21869.1"/>
    </source>
</evidence>
<protein>
    <recommendedName>
        <fullName evidence="1">CinA-like protein</fullName>
    </recommendedName>
</protein>
<feature type="domain" description="MoaB/Mog" evidence="2">
    <location>
        <begin position="5"/>
        <end position="170"/>
    </location>
</feature>
<dbReference type="CDD" id="cd00885">
    <property type="entry name" value="cinA"/>
    <property type="match status" value="1"/>
</dbReference>
<organism evidence="3 4">
    <name type="scientific">Thermosulfurimonas dismutans</name>
    <dbReference type="NCBI Taxonomy" id="999894"/>
    <lineage>
        <taxon>Bacteria</taxon>
        <taxon>Pseudomonadati</taxon>
        <taxon>Thermodesulfobacteriota</taxon>
        <taxon>Thermodesulfobacteria</taxon>
        <taxon>Thermodesulfobacteriales</taxon>
        <taxon>Thermodesulfobacteriaceae</taxon>
        <taxon>Thermosulfurimonas</taxon>
    </lineage>
</organism>
<dbReference type="PIRSF" id="PIRSF006728">
    <property type="entry name" value="CinA"/>
    <property type="match status" value="1"/>
</dbReference>
<dbReference type="Pfam" id="PF02464">
    <property type="entry name" value="CinA"/>
    <property type="match status" value="1"/>
</dbReference>
<dbReference type="Proteomes" id="UP000078390">
    <property type="component" value="Unassembled WGS sequence"/>
</dbReference>
<dbReference type="InterPro" id="IPR041424">
    <property type="entry name" value="CinA_KH"/>
</dbReference>
<dbReference type="AlphaFoldDB" id="A0A179D820"/>
<dbReference type="RefSeq" id="WP_068668723.1">
    <property type="nucleotide sequence ID" value="NZ_LWLG01000001.1"/>
</dbReference>
<reference evidence="3 4" key="1">
    <citation type="submission" date="2016-04" db="EMBL/GenBank/DDBJ databases">
        <title>Genome analysis of Thermosulfurimonas dismutans, the first thermophilic sulfur-disproportionating bacterium of the phylum Thermodesulfobacteria.</title>
        <authorList>
            <person name="Mardanov A.V."/>
            <person name="Beletsky A.V."/>
            <person name="Kadnikov V.V."/>
            <person name="Slobodkin A.I."/>
            <person name="Ravin N.V."/>
        </authorList>
    </citation>
    <scope>NUCLEOTIDE SEQUENCE [LARGE SCALE GENOMIC DNA]</scope>
    <source>
        <strain evidence="3 4">S95</strain>
    </source>
</reference>
<dbReference type="InterPro" id="IPR036425">
    <property type="entry name" value="MoaB/Mog-like_dom_sf"/>
</dbReference>
<dbReference type="Pfam" id="PF18146">
    <property type="entry name" value="CinA_KH"/>
    <property type="match status" value="1"/>
</dbReference>
<dbReference type="PATRIC" id="fig|999894.6.peg.387"/>
<evidence type="ECO:0000313" key="4">
    <source>
        <dbReference type="Proteomes" id="UP000078390"/>
    </source>
</evidence>
<dbReference type="InterPro" id="IPR001453">
    <property type="entry name" value="MoaB/Mog_dom"/>
</dbReference>
<accession>A0A179D820</accession>
<dbReference type="InterPro" id="IPR050101">
    <property type="entry name" value="CinA"/>
</dbReference>
<dbReference type="NCBIfam" id="TIGR00200">
    <property type="entry name" value="cinA_nterm"/>
    <property type="match status" value="1"/>
</dbReference>
<dbReference type="Pfam" id="PF00994">
    <property type="entry name" value="MoCF_biosynth"/>
    <property type="match status" value="1"/>
</dbReference>
<dbReference type="HAMAP" id="MF_00226_B">
    <property type="entry name" value="CinA_B"/>
    <property type="match status" value="1"/>
</dbReference>
<dbReference type="OrthoDB" id="9801454at2"/>
<keyword evidence="4" id="KW-1185">Reference proteome</keyword>
<dbReference type="InterPro" id="IPR036653">
    <property type="entry name" value="CinA-like_C"/>
</dbReference>
<evidence type="ECO:0000259" key="2">
    <source>
        <dbReference type="SMART" id="SM00852"/>
    </source>
</evidence>
<proteinExistence type="inferred from homology"/>
<evidence type="ECO:0000256" key="1">
    <source>
        <dbReference type="HAMAP-Rule" id="MF_00226"/>
    </source>
</evidence>